<dbReference type="Proteomes" id="UP000094412">
    <property type="component" value="Unassembled WGS sequence"/>
</dbReference>
<evidence type="ECO:0000313" key="8">
    <source>
        <dbReference type="Proteomes" id="UP000094412"/>
    </source>
</evidence>
<keyword evidence="3 6" id="KW-0812">Transmembrane</keyword>
<dbReference type="EMBL" id="MDEO01000036">
    <property type="protein sequence ID" value="OCX13670.1"/>
    <property type="molecule type" value="Genomic_DNA"/>
</dbReference>
<dbReference type="GO" id="GO:0005886">
    <property type="term" value="C:plasma membrane"/>
    <property type="evidence" value="ECO:0007669"/>
    <property type="project" value="UniProtKB-SubCell"/>
</dbReference>
<dbReference type="AlphaFoldDB" id="A0A1C2DFZ0"/>
<comment type="subcellular location">
    <subcellularLocation>
        <location evidence="1">Cell membrane</location>
        <topology evidence="1">Multi-pass membrane protein</topology>
    </subcellularLocation>
</comment>
<proteinExistence type="predicted"/>
<keyword evidence="8" id="KW-1185">Reference proteome</keyword>
<accession>A0A1C2DFZ0</accession>
<dbReference type="InterPro" id="IPR037185">
    <property type="entry name" value="EmrE-like"/>
</dbReference>
<evidence type="ECO:0000313" key="7">
    <source>
        <dbReference type="EMBL" id="OCX13670.1"/>
    </source>
</evidence>
<evidence type="ECO:0000256" key="2">
    <source>
        <dbReference type="ARBA" id="ARBA00022475"/>
    </source>
</evidence>
<evidence type="ECO:0000256" key="4">
    <source>
        <dbReference type="ARBA" id="ARBA00022989"/>
    </source>
</evidence>
<reference evidence="7 8" key="1">
    <citation type="submission" date="2016-08" db="EMBL/GenBank/DDBJ databases">
        <title>Whole genome sequence of Mesorhizobium sp. strain UASWS1009 isolated from industrial sewage.</title>
        <authorList>
            <person name="Crovadore J."/>
            <person name="Calmin G."/>
            <person name="Chablais R."/>
            <person name="Cochard B."/>
            <person name="Lefort F."/>
        </authorList>
    </citation>
    <scope>NUCLEOTIDE SEQUENCE [LARGE SCALE GENOMIC DNA]</scope>
    <source>
        <strain evidence="7 8">UASWS1009</strain>
    </source>
</reference>
<dbReference type="SUPFAM" id="SSF103481">
    <property type="entry name" value="Multidrug resistance efflux transporter EmrE"/>
    <property type="match status" value="1"/>
</dbReference>
<dbReference type="PANTHER" id="PTHR30561:SF9">
    <property type="entry name" value="4-AMINO-4-DEOXY-L-ARABINOSE-PHOSPHOUNDECAPRENOL FLIPPASE SUBUNIT ARNF-RELATED"/>
    <property type="match status" value="1"/>
</dbReference>
<feature type="transmembrane region" description="Helical" evidence="6">
    <location>
        <begin position="102"/>
        <end position="120"/>
    </location>
</feature>
<sequence>MSTELIVLFVLSIVCDVAGQIAFKFGADTLPEFSAQSWRPFARALFSDRWVGLGLIIYVAEFIIWVRILALAPLGIAFPLASLNILAITLAGRLWLGEETGPSQWFGALLITAGVILVAGTI</sequence>
<feature type="transmembrane region" description="Helical" evidence="6">
    <location>
        <begin position="76"/>
        <end position="96"/>
    </location>
</feature>
<keyword evidence="2" id="KW-1003">Cell membrane</keyword>
<dbReference type="PANTHER" id="PTHR30561">
    <property type="entry name" value="SMR FAMILY PROTON-DEPENDENT DRUG EFFLUX TRANSPORTER SUGE"/>
    <property type="match status" value="1"/>
</dbReference>
<comment type="caution">
    <text evidence="7">The sequence shown here is derived from an EMBL/GenBank/DDBJ whole genome shotgun (WGS) entry which is preliminary data.</text>
</comment>
<keyword evidence="4 6" id="KW-1133">Transmembrane helix</keyword>
<evidence type="ECO:0000256" key="5">
    <source>
        <dbReference type="ARBA" id="ARBA00023136"/>
    </source>
</evidence>
<dbReference type="STRING" id="1566387.QV13_22440"/>
<gene>
    <name evidence="7" type="ORF">QV13_22440</name>
</gene>
<protein>
    <recommendedName>
        <fullName evidence="9">Transporter</fullName>
    </recommendedName>
</protein>
<evidence type="ECO:0008006" key="9">
    <source>
        <dbReference type="Google" id="ProtNLM"/>
    </source>
</evidence>
<feature type="transmembrane region" description="Helical" evidence="6">
    <location>
        <begin position="50"/>
        <end position="69"/>
    </location>
</feature>
<name>A0A1C2DFZ0_9HYPH</name>
<evidence type="ECO:0000256" key="3">
    <source>
        <dbReference type="ARBA" id="ARBA00022692"/>
    </source>
</evidence>
<dbReference type="GO" id="GO:0022857">
    <property type="term" value="F:transmembrane transporter activity"/>
    <property type="evidence" value="ECO:0007669"/>
    <property type="project" value="InterPro"/>
</dbReference>
<dbReference type="InterPro" id="IPR000390">
    <property type="entry name" value="Small_drug/metabolite_transptr"/>
</dbReference>
<dbReference type="Gene3D" id="1.10.3730.20">
    <property type="match status" value="1"/>
</dbReference>
<organism evidence="7 8">
    <name type="scientific">Mesorhizobium hungaricum</name>
    <dbReference type="NCBI Taxonomy" id="1566387"/>
    <lineage>
        <taxon>Bacteria</taxon>
        <taxon>Pseudomonadati</taxon>
        <taxon>Pseudomonadota</taxon>
        <taxon>Alphaproteobacteria</taxon>
        <taxon>Hyphomicrobiales</taxon>
        <taxon>Phyllobacteriaceae</taxon>
        <taxon>Mesorhizobium</taxon>
    </lineage>
</organism>
<evidence type="ECO:0000256" key="6">
    <source>
        <dbReference type="SAM" id="Phobius"/>
    </source>
</evidence>
<keyword evidence="5 6" id="KW-0472">Membrane</keyword>
<evidence type="ECO:0000256" key="1">
    <source>
        <dbReference type="ARBA" id="ARBA00004651"/>
    </source>
</evidence>